<evidence type="ECO:0000313" key="2">
    <source>
        <dbReference type="Proteomes" id="UP000325333"/>
    </source>
</evidence>
<accession>A0A5B0KNA4</accession>
<dbReference type="Proteomes" id="UP000325333">
    <property type="component" value="Unassembled WGS sequence"/>
</dbReference>
<reference evidence="1 2" key="1">
    <citation type="submission" date="2019-07" db="EMBL/GenBank/DDBJ databases">
        <title>Genome sequencing of the stress-tolerant strain Azospirillum brasilense Az19.</title>
        <authorList>
            <person name="Maroniche G.A."/>
            <person name="Garcia J.E."/>
            <person name="Pagnussat L."/>
            <person name="Amenta M."/>
            <person name="Creus C.M."/>
        </authorList>
    </citation>
    <scope>NUCLEOTIDE SEQUENCE [LARGE SCALE GENOMIC DNA]</scope>
    <source>
        <strain evidence="1 2">Az19</strain>
    </source>
</reference>
<gene>
    <name evidence="1" type="ORF">FH063_002331</name>
</gene>
<organism evidence="1 2">
    <name type="scientific">Azospirillum argentinense</name>
    <dbReference type="NCBI Taxonomy" id="2970906"/>
    <lineage>
        <taxon>Bacteria</taxon>
        <taxon>Pseudomonadati</taxon>
        <taxon>Pseudomonadota</taxon>
        <taxon>Alphaproteobacteria</taxon>
        <taxon>Rhodospirillales</taxon>
        <taxon>Azospirillaceae</taxon>
        <taxon>Azospirillum</taxon>
    </lineage>
</organism>
<comment type="caution">
    <text evidence="1">The sequence shown here is derived from an EMBL/GenBank/DDBJ whole genome shotgun (WGS) entry which is preliminary data.</text>
</comment>
<name>A0A5B0KNA4_9PROT</name>
<dbReference type="EMBL" id="VEWN01000013">
    <property type="protein sequence ID" value="KAA1053749.1"/>
    <property type="molecule type" value="Genomic_DNA"/>
</dbReference>
<evidence type="ECO:0000313" key="1">
    <source>
        <dbReference type="EMBL" id="KAA1053749.1"/>
    </source>
</evidence>
<sequence length="37" mass="3890">MASAKNAQTKQHGSNIPCAMSPKLPSVAYMNNIDAVT</sequence>
<protein>
    <submittedName>
        <fullName evidence="1">Uncharacterized protein</fullName>
    </submittedName>
</protein>
<dbReference type="AlphaFoldDB" id="A0A5B0KNA4"/>
<proteinExistence type="predicted"/>